<gene>
    <name evidence="1" type="ORF">T11_14617</name>
</gene>
<reference evidence="1 2" key="1">
    <citation type="submission" date="2015-01" db="EMBL/GenBank/DDBJ databases">
        <title>Evolution of Trichinella species and genotypes.</title>
        <authorList>
            <person name="Korhonen P.K."/>
            <person name="Edoardo P."/>
            <person name="Giuseppe L.R."/>
            <person name="Gasser R.B."/>
        </authorList>
    </citation>
    <scope>NUCLEOTIDE SEQUENCE [LARGE SCALE GENOMIC DNA]</scope>
    <source>
        <strain evidence="1">ISS1029</strain>
    </source>
</reference>
<protein>
    <submittedName>
        <fullName evidence="1">Uncharacterized protein</fullName>
    </submittedName>
</protein>
<dbReference type="OrthoDB" id="8069008at2759"/>
<accession>A0A0V1HL41</accession>
<dbReference type="AlphaFoldDB" id="A0A0V1HL41"/>
<evidence type="ECO:0000313" key="2">
    <source>
        <dbReference type="Proteomes" id="UP000055024"/>
    </source>
</evidence>
<proteinExistence type="predicted"/>
<evidence type="ECO:0000313" key="1">
    <source>
        <dbReference type="EMBL" id="KRZ11483.1"/>
    </source>
</evidence>
<keyword evidence="2" id="KW-1185">Reference proteome</keyword>
<sequence>MTELLYLKAEALQTELEENLEEEEMRRASEDWSRYWKTFRQRKAKERALIRQLQLVQDGQSVGADHASLPGQSAHIGNGKLPELRLPQFSGEVLDFPPFWAYTSVQRDDSAEHPILAERALLVPEVPHGAGRGPIFRFLPSERSVVACHQGKVAACSAERVGLYEVKMKLAQIVHSCSFSAKPRSDNY</sequence>
<comment type="caution">
    <text evidence="1">The sequence shown here is derived from an EMBL/GenBank/DDBJ whole genome shotgun (WGS) entry which is preliminary data.</text>
</comment>
<dbReference type="EMBL" id="JYDP01000049">
    <property type="protein sequence ID" value="KRZ11483.1"/>
    <property type="molecule type" value="Genomic_DNA"/>
</dbReference>
<name>A0A0V1HL41_9BILA</name>
<organism evidence="1 2">
    <name type="scientific">Trichinella zimbabwensis</name>
    <dbReference type="NCBI Taxonomy" id="268475"/>
    <lineage>
        <taxon>Eukaryota</taxon>
        <taxon>Metazoa</taxon>
        <taxon>Ecdysozoa</taxon>
        <taxon>Nematoda</taxon>
        <taxon>Enoplea</taxon>
        <taxon>Dorylaimia</taxon>
        <taxon>Trichinellida</taxon>
        <taxon>Trichinellidae</taxon>
        <taxon>Trichinella</taxon>
    </lineage>
</organism>
<dbReference type="Proteomes" id="UP000055024">
    <property type="component" value="Unassembled WGS sequence"/>
</dbReference>